<dbReference type="Proteomes" id="UP001316087">
    <property type="component" value="Unassembled WGS sequence"/>
</dbReference>
<gene>
    <name evidence="2" type="ORF">LZ480_16715</name>
</gene>
<dbReference type="InterPro" id="IPR018728">
    <property type="entry name" value="DUF2268"/>
</dbReference>
<dbReference type="Pfam" id="PF10026">
    <property type="entry name" value="DUF2268"/>
    <property type="match status" value="1"/>
</dbReference>
<reference evidence="2 3" key="1">
    <citation type="submission" date="2022-03" db="EMBL/GenBank/DDBJ databases">
        <authorList>
            <person name="Jo J.-H."/>
            <person name="Im W.-T."/>
        </authorList>
    </citation>
    <scope>NUCLEOTIDE SEQUENCE [LARGE SCALE GENOMIC DNA]</scope>
    <source>
        <strain evidence="2 3">MA9</strain>
    </source>
</reference>
<keyword evidence="3" id="KW-1185">Reference proteome</keyword>
<accession>A0ABS9UH87</accession>
<name>A0ABS9UH87_9BACL</name>
<evidence type="ECO:0000313" key="2">
    <source>
        <dbReference type="EMBL" id="MCH7323520.1"/>
    </source>
</evidence>
<dbReference type="EMBL" id="JAKZFC010000008">
    <property type="protein sequence ID" value="MCH7323520.1"/>
    <property type="molecule type" value="Genomic_DNA"/>
</dbReference>
<feature type="domain" description="DUF2268" evidence="1">
    <location>
        <begin position="55"/>
        <end position="236"/>
    </location>
</feature>
<proteinExistence type="predicted"/>
<evidence type="ECO:0000259" key="1">
    <source>
        <dbReference type="Pfam" id="PF10026"/>
    </source>
</evidence>
<sequence>MLDTQSLFQDLTERVQHTYPLVQSIFPNTPAKAVQYELLQQGLLETGALPLQLNVWDIVKRQLYDLMKMWDGPNTQVAILPMRHGFMKNGVAYKHGICLFISNHVSVKELHALITHEYHHICRQHYQSELPTLLDSVMMEGLAEHAVESLLGEHAISSWTRRYNLEQVKHYWHTHFIDALALRGLHNHQSYLFGDASGQLPAHIGYCVGYRIVEAFLEKNGPLTTHQLLQIPSEQIALGAEFPLTK</sequence>
<organism evidence="2 3">
    <name type="scientific">Solibacillus palustris</name>
    <dbReference type="NCBI Taxonomy" id="2908203"/>
    <lineage>
        <taxon>Bacteria</taxon>
        <taxon>Bacillati</taxon>
        <taxon>Bacillota</taxon>
        <taxon>Bacilli</taxon>
        <taxon>Bacillales</taxon>
        <taxon>Caryophanaceae</taxon>
        <taxon>Solibacillus</taxon>
    </lineage>
</organism>
<dbReference type="RefSeq" id="WP_241370780.1">
    <property type="nucleotide sequence ID" value="NZ_JAKZFC010000008.1"/>
</dbReference>
<protein>
    <submittedName>
        <fullName evidence="2">DUF2268 domain-containing protein</fullName>
    </submittedName>
</protein>
<evidence type="ECO:0000313" key="3">
    <source>
        <dbReference type="Proteomes" id="UP001316087"/>
    </source>
</evidence>
<comment type="caution">
    <text evidence="2">The sequence shown here is derived from an EMBL/GenBank/DDBJ whole genome shotgun (WGS) entry which is preliminary data.</text>
</comment>